<evidence type="ECO:0000313" key="14">
    <source>
        <dbReference type="Proteomes" id="UP000664265"/>
    </source>
</evidence>
<accession>A0ABS3M479</accession>
<dbReference type="EMBL" id="JAERMS010000008">
    <property type="protein sequence ID" value="MBO1362987.1"/>
    <property type="molecule type" value="Genomic_DNA"/>
</dbReference>
<keyword evidence="8" id="KW-0630">Potassium</keyword>
<evidence type="ECO:0000256" key="9">
    <source>
        <dbReference type="ARBA" id="ARBA00022989"/>
    </source>
</evidence>
<evidence type="ECO:0000256" key="8">
    <source>
        <dbReference type="ARBA" id="ARBA00022958"/>
    </source>
</evidence>
<protein>
    <submittedName>
        <fullName evidence="13">TrkH family potassium uptake protein</fullName>
    </submittedName>
</protein>
<feature type="transmembrane region" description="Helical" evidence="12">
    <location>
        <begin position="275"/>
        <end position="293"/>
    </location>
</feature>
<dbReference type="Proteomes" id="UP000664265">
    <property type="component" value="Unassembled WGS sequence"/>
</dbReference>
<organism evidence="13 14">
    <name type="scientific">Prevotella illustrans</name>
    <dbReference type="NCBI Taxonomy" id="2800387"/>
    <lineage>
        <taxon>Bacteria</taxon>
        <taxon>Pseudomonadati</taxon>
        <taxon>Bacteroidota</taxon>
        <taxon>Bacteroidia</taxon>
        <taxon>Bacteroidales</taxon>
        <taxon>Prevotellaceae</taxon>
        <taxon>Prevotella</taxon>
    </lineage>
</organism>
<dbReference type="InterPro" id="IPR004772">
    <property type="entry name" value="TrkH"/>
</dbReference>
<feature type="transmembrane region" description="Helical" evidence="12">
    <location>
        <begin position="70"/>
        <end position="95"/>
    </location>
</feature>
<keyword evidence="7 12" id="KW-0812">Transmembrane</keyword>
<name>A0ABS3M479_9BACT</name>
<feature type="transmembrane region" description="Helical" evidence="12">
    <location>
        <begin position="7"/>
        <end position="32"/>
    </location>
</feature>
<evidence type="ECO:0000256" key="11">
    <source>
        <dbReference type="ARBA" id="ARBA00023136"/>
    </source>
</evidence>
<proteinExistence type="inferred from homology"/>
<evidence type="ECO:0000313" key="13">
    <source>
        <dbReference type="EMBL" id="MBO1362987.1"/>
    </source>
</evidence>
<evidence type="ECO:0000256" key="6">
    <source>
        <dbReference type="ARBA" id="ARBA00022538"/>
    </source>
</evidence>
<keyword evidence="6" id="KW-0633">Potassium transport</keyword>
<evidence type="ECO:0000256" key="7">
    <source>
        <dbReference type="ARBA" id="ARBA00022692"/>
    </source>
</evidence>
<keyword evidence="11 12" id="KW-0472">Membrane</keyword>
<keyword evidence="3" id="KW-0813">Transport</keyword>
<dbReference type="InterPro" id="IPR003445">
    <property type="entry name" value="Cat_transpt"/>
</dbReference>
<dbReference type="PIRSF" id="PIRSF006247">
    <property type="entry name" value="TrkH"/>
    <property type="match status" value="1"/>
</dbReference>
<feature type="transmembrane region" description="Helical" evidence="12">
    <location>
        <begin position="38"/>
        <end position="58"/>
    </location>
</feature>
<reference evidence="13 14" key="1">
    <citation type="submission" date="2021-01" db="EMBL/GenBank/DDBJ databases">
        <title>Prevotella A2931 sp. nov.</title>
        <authorList>
            <person name="Buhl M."/>
            <person name="Oberhettinger P."/>
        </authorList>
    </citation>
    <scope>NUCLEOTIDE SEQUENCE [LARGE SCALE GENOMIC DNA]</scope>
    <source>
        <strain evidence="13 14">A2931</strain>
    </source>
</reference>
<feature type="transmembrane region" description="Helical" evidence="12">
    <location>
        <begin position="395"/>
        <end position="418"/>
    </location>
</feature>
<feature type="transmembrane region" description="Helical" evidence="12">
    <location>
        <begin position="454"/>
        <end position="477"/>
    </location>
</feature>
<evidence type="ECO:0000256" key="2">
    <source>
        <dbReference type="ARBA" id="ARBA00009137"/>
    </source>
</evidence>
<feature type="transmembrane region" description="Helical" evidence="12">
    <location>
        <begin position="330"/>
        <end position="352"/>
    </location>
</feature>
<gene>
    <name evidence="13" type="ORF">JHU38_04215</name>
</gene>
<dbReference type="RefSeq" id="WP_107583100.1">
    <property type="nucleotide sequence ID" value="NZ_JAERMS010000008.1"/>
</dbReference>
<keyword evidence="10" id="KW-0406">Ion transport</keyword>
<comment type="similarity">
    <text evidence="2">Belongs to the TrkH potassium transport family.</text>
</comment>
<feature type="transmembrane region" description="Helical" evidence="12">
    <location>
        <begin position="236"/>
        <end position="255"/>
    </location>
</feature>
<keyword evidence="5" id="KW-0997">Cell inner membrane</keyword>
<dbReference type="Pfam" id="PF02386">
    <property type="entry name" value="TrkH"/>
    <property type="match status" value="1"/>
</dbReference>
<keyword evidence="4" id="KW-1003">Cell membrane</keyword>
<evidence type="ECO:0000256" key="4">
    <source>
        <dbReference type="ARBA" id="ARBA00022475"/>
    </source>
</evidence>
<feature type="transmembrane region" description="Helical" evidence="12">
    <location>
        <begin position="183"/>
        <end position="202"/>
    </location>
</feature>
<comment type="caution">
    <text evidence="13">The sequence shown here is derived from an EMBL/GenBank/DDBJ whole genome shotgun (WGS) entry which is preliminary data.</text>
</comment>
<keyword evidence="9 12" id="KW-1133">Transmembrane helix</keyword>
<evidence type="ECO:0000256" key="3">
    <source>
        <dbReference type="ARBA" id="ARBA00022448"/>
    </source>
</evidence>
<dbReference type="PANTHER" id="PTHR32024:SF2">
    <property type="entry name" value="TRK SYSTEM POTASSIUM UPTAKE PROTEIN TRKG-RELATED"/>
    <property type="match status" value="1"/>
</dbReference>
<evidence type="ECO:0000256" key="1">
    <source>
        <dbReference type="ARBA" id="ARBA00004429"/>
    </source>
</evidence>
<sequence length="485" mass="54137">MINLKTIYRVLGSLLMIEALLLAFCCVMAFYYGEDDTLAFTITVIFTMIAGFTLQLLGRNADNSMSRRDAYLVVTFSWITFSVFGMLPFLISGYITNVASAFFETMSGFTTTGATIIDDVEVLPHGLLFWRSMTQWIGGLGIVFFTIAILPSFVGGSVRVFAAEATGPMKTRLHPRLSTSAKWIWTVYLVLTIACMLSFWGAGMSLFDSVNYAMGTTATGGFSTHNDSTEFFHSPLIEYLGTFFCFLSGINFTLLYTSFIKLKPFTIWKNTEFKFYLTMAVGFTLFIMFELMWHNSYDLEKAFRCASFEVVSFMTTTGLFNDDAGTWPHVTWVVLAACMFFGGCSGSTSGGFKSIRGVMLLKNIKNEFTQLLHPNAVLSMKIDGNNVPQQQRVTLLAFLTVYLTICLISSFLLIASGIDNTNAVTIILSCIGNVGPTLGLEIGPTMSWSELPDYIKWFCSIIMLIGRLEIFSVLVIFTPTFWQER</sequence>
<comment type="subcellular location">
    <subcellularLocation>
        <location evidence="1">Cell inner membrane</location>
        <topology evidence="1">Multi-pass membrane protein</topology>
    </subcellularLocation>
</comment>
<evidence type="ECO:0000256" key="12">
    <source>
        <dbReference type="SAM" id="Phobius"/>
    </source>
</evidence>
<dbReference type="PANTHER" id="PTHR32024">
    <property type="entry name" value="TRK SYSTEM POTASSIUM UPTAKE PROTEIN TRKG-RELATED"/>
    <property type="match status" value="1"/>
</dbReference>
<feature type="transmembrane region" description="Helical" evidence="12">
    <location>
        <begin position="136"/>
        <end position="162"/>
    </location>
</feature>
<evidence type="ECO:0000256" key="10">
    <source>
        <dbReference type="ARBA" id="ARBA00023065"/>
    </source>
</evidence>
<evidence type="ECO:0000256" key="5">
    <source>
        <dbReference type="ARBA" id="ARBA00022519"/>
    </source>
</evidence>
<keyword evidence="14" id="KW-1185">Reference proteome</keyword>